<evidence type="ECO:0008006" key="3">
    <source>
        <dbReference type="Google" id="ProtNLM"/>
    </source>
</evidence>
<dbReference type="EMBL" id="CP032630">
    <property type="protein sequence ID" value="AYF97794.1"/>
    <property type="molecule type" value="Genomic_DNA"/>
</dbReference>
<dbReference type="AlphaFoldDB" id="A0A387B2L6"/>
<evidence type="ECO:0000313" key="1">
    <source>
        <dbReference type="EMBL" id="AYF97794.1"/>
    </source>
</evidence>
<proteinExistence type="predicted"/>
<reference evidence="2" key="1">
    <citation type="submission" date="2018-09" db="EMBL/GenBank/DDBJ databases">
        <title>Genome sequencing of strain 2DFWR-13.</title>
        <authorList>
            <person name="Heo J."/>
            <person name="Kim S.-J."/>
            <person name="Kwon S.-W."/>
        </authorList>
    </citation>
    <scope>NUCLEOTIDE SEQUENCE [LARGE SCALE GENOMIC DNA]</scope>
    <source>
        <strain evidence="2">2DFWR-13</strain>
    </source>
</reference>
<accession>A0A387B2L6</accession>
<keyword evidence="2" id="KW-1185">Reference proteome</keyword>
<name>A0A387B2L6_9MICO</name>
<sequence>MSASELRPPALPPGGADLVVHTPGSLLVATDALLAHLPVLAGLADAVESDTHRIALLGLETPHGALRQAVEGCERSSAELADDIRRLRAGILAAELGYTAAERAATTLQDTLSDWVAGIAGRGLWAALPALALGGFAAWKLAPGSDRQKTALLQRWIIAHPELVTSPEFCTLVRRFVTGTDDAVLGALGVPEPLTLLLGEHGLGLLGVDTSAAAVIALGGMSGTRVMHETPVRVERVSERTGGAPPANATERLDRVPGDEQVRIERYSAPGQPDRYVVYVAPTQTFSPVADGEPWDLTSNIAGVAGLPAGSIRATEQAMADAGISSEAEVMLVGFSQGGLVADALAASGDWNTVALETYGDPGAGIELPEGIRGMAVHHTDDFVVATGGPQVPTDRLIVERQAYPDGSTMPTDRAVPAHQRDAYVETAERIDRSRSPQLRAELDAVDAFTHDYTAREGSEITTYSYRAERIPAPEVPAGLIDDLKDFDTRRFSASSSGVGG</sequence>
<protein>
    <recommendedName>
        <fullName evidence="3">Alpha/beta hydrolase</fullName>
    </recommendedName>
</protein>
<dbReference type="KEGG" id="lyd:D7I47_05670"/>
<dbReference type="SUPFAM" id="SSF53474">
    <property type="entry name" value="alpha/beta-Hydrolases"/>
    <property type="match status" value="1"/>
</dbReference>
<organism evidence="1 2">
    <name type="scientific">Protaetiibacter intestinalis</name>
    <dbReference type="NCBI Taxonomy" id="2419774"/>
    <lineage>
        <taxon>Bacteria</taxon>
        <taxon>Bacillati</taxon>
        <taxon>Actinomycetota</taxon>
        <taxon>Actinomycetes</taxon>
        <taxon>Micrococcales</taxon>
        <taxon>Microbacteriaceae</taxon>
        <taxon>Protaetiibacter</taxon>
    </lineage>
</organism>
<dbReference type="OrthoDB" id="4790882at2"/>
<dbReference type="RefSeq" id="WP_120762143.1">
    <property type="nucleotide sequence ID" value="NZ_CP032630.1"/>
</dbReference>
<evidence type="ECO:0000313" key="2">
    <source>
        <dbReference type="Proteomes" id="UP000278886"/>
    </source>
</evidence>
<dbReference type="Proteomes" id="UP000278886">
    <property type="component" value="Chromosome"/>
</dbReference>
<dbReference type="InterPro" id="IPR029058">
    <property type="entry name" value="AB_hydrolase_fold"/>
</dbReference>
<gene>
    <name evidence="1" type="ORF">D7I47_05670</name>
</gene>